<evidence type="ECO:0000256" key="1">
    <source>
        <dbReference type="SAM" id="MobiDB-lite"/>
    </source>
</evidence>
<sequence length="138" mass="15291">MEQKPSTVECLSEPEDTRSWRPDQNNFCIPCSSSSPLRPLWGIPKAIRQNLCAFLSCSAAGTYCPQVPSRPPLLAEGQAPSCKPLWPDGKRKRKSSQCSVKSSMSVQKRQSWGSSGYRMSNGKACNREINHKELGEGF</sequence>
<comment type="caution">
    <text evidence="2">The sequence shown here is derived from an EMBL/GenBank/DDBJ whole genome shotgun (WGS) entry which is preliminary data.</text>
</comment>
<gene>
    <name evidence="2" type="primary">thra-a</name>
    <name evidence="2" type="ORF">L345_09221</name>
</gene>
<evidence type="ECO:0000313" key="3">
    <source>
        <dbReference type="Proteomes" id="UP000018936"/>
    </source>
</evidence>
<dbReference type="EMBL" id="AZIM01002021">
    <property type="protein sequence ID" value="ETE65008.1"/>
    <property type="molecule type" value="Genomic_DNA"/>
</dbReference>
<feature type="compositionally biased region" description="Polar residues" evidence="1">
    <location>
        <begin position="109"/>
        <end position="118"/>
    </location>
</feature>
<feature type="compositionally biased region" description="Low complexity" evidence="1">
    <location>
        <begin position="96"/>
        <end position="108"/>
    </location>
</feature>
<organism evidence="2 3">
    <name type="scientific">Ophiophagus hannah</name>
    <name type="common">King cobra</name>
    <name type="synonym">Naja hannah</name>
    <dbReference type="NCBI Taxonomy" id="8665"/>
    <lineage>
        <taxon>Eukaryota</taxon>
        <taxon>Metazoa</taxon>
        <taxon>Chordata</taxon>
        <taxon>Craniata</taxon>
        <taxon>Vertebrata</taxon>
        <taxon>Euteleostomi</taxon>
        <taxon>Lepidosauria</taxon>
        <taxon>Squamata</taxon>
        <taxon>Bifurcata</taxon>
        <taxon>Unidentata</taxon>
        <taxon>Episquamata</taxon>
        <taxon>Toxicofera</taxon>
        <taxon>Serpentes</taxon>
        <taxon>Colubroidea</taxon>
        <taxon>Elapidae</taxon>
        <taxon>Elapinae</taxon>
        <taxon>Ophiophagus</taxon>
    </lineage>
</organism>
<keyword evidence="3" id="KW-1185">Reference proteome</keyword>
<accession>V8NTL4</accession>
<feature type="region of interest" description="Disordered" evidence="1">
    <location>
        <begin position="75"/>
        <end position="119"/>
    </location>
</feature>
<dbReference type="AlphaFoldDB" id="V8NTL4"/>
<protein>
    <submittedName>
        <fullName evidence="2">Thyroid hormone receptor alpha-A</fullName>
    </submittedName>
</protein>
<dbReference type="Proteomes" id="UP000018936">
    <property type="component" value="Unassembled WGS sequence"/>
</dbReference>
<keyword evidence="2" id="KW-0675">Receptor</keyword>
<evidence type="ECO:0000313" key="2">
    <source>
        <dbReference type="EMBL" id="ETE65008.1"/>
    </source>
</evidence>
<proteinExistence type="predicted"/>
<name>V8NTL4_OPHHA</name>
<reference evidence="2 3" key="1">
    <citation type="journal article" date="2013" name="Proc. Natl. Acad. Sci. U.S.A.">
        <title>The king cobra genome reveals dynamic gene evolution and adaptation in the snake venom system.</title>
        <authorList>
            <person name="Vonk F.J."/>
            <person name="Casewell N.R."/>
            <person name="Henkel C.V."/>
            <person name="Heimberg A.M."/>
            <person name="Jansen H.J."/>
            <person name="McCleary R.J."/>
            <person name="Kerkkamp H.M."/>
            <person name="Vos R.A."/>
            <person name="Guerreiro I."/>
            <person name="Calvete J.J."/>
            <person name="Wuster W."/>
            <person name="Woods A.E."/>
            <person name="Logan J.M."/>
            <person name="Harrison R.A."/>
            <person name="Castoe T.A."/>
            <person name="de Koning A.P."/>
            <person name="Pollock D.D."/>
            <person name="Yandell M."/>
            <person name="Calderon D."/>
            <person name="Renjifo C."/>
            <person name="Currier R.B."/>
            <person name="Salgado D."/>
            <person name="Pla D."/>
            <person name="Sanz L."/>
            <person name="Hyder A.S."/>
            <person name="Ribeiro J.M."/>
            <person name="Arntzen J.W."/>
            <person name="van den Thillart G.E."/>
            <person name="Boetzer M."/>
            <person name="Pirovano W."/>
            <person name="Dirks R.P."/>
            <person name="Spaink H.P."/>
            <person name="Duboule D."/>
            <person name="McGlinn E."/>
            <person name="Kini R.M."/>
            <person name="Richardson M.K."/>
        </authorList>
    </citation>
    <scope>NUCLEOTIDE SEQUENCE</scope>
    <source>
        <tissue evidence="2">Blood</tissue>
    </source>
</reference>